<dbReference type="RefSeq" id="WP_377319382.1">
    <property type="nucleotide sequence ID" value="NZ_JBHSNF010000001.1"/>
</dbReference>
<evidence type="ECO:0000256" key="1">
    <source>
        <dbReference type="ARBA" id="ARBA00022737"/>
    </source>
</evidence>
<evidence type="ECO:0000313" key="6">
    <source>
        <dbReference type="Proteomes" id="UP001596114"/>
    </source>
</evidence>
<dbReference type="NCBIfam" id="TIGR02521">
    <property type="entry name" value="type_IV_pilW"/>
    <property type="match status" value="1"/>
</dbReference>
<gene>
    <name evidence="5" type="primary">pilW</name>
    <name evidence="5" type="ORF">ACFPPA_09040</name>
</gene>
<reference evidence="6" key="1">
    <citation type="journal article" date="2019" name="Int. J. Syst. Evol. Microbiol.">
        <title>The Global Catalogue of Microorganisms (GCM) 10K type strain sequencing project: providing services to taxonomists for standard genome sequencing and annotation.</title>
        <authorList>
            <consortium name="The Broad Institute Genomics Platform"/>
            <consortium name="The Broad Institute Genome Sequencing Center for Infectious Disease"/>
            <person name="Wu L."/>
            <person name="Ma J."/>
        </authorList>
    </citation>
    <scope>NUCLEOTIDE SEQUENCE [LARGE SCALE GENOMIC DNA]</scope>
    <source>
        <strain evidence="6">CGMCC 1.16619</strain>
    </source>
</reference>
<dbReference type="InterPro" id="IPR011990">
    <property type="entry name" value="TPR-like_helical_dom_sf"/>
</dbReference>
<dbReference type="SMART" id="SM00028">
    <property type="entry name" value="TPR"/>
    <property type="match status" value="4"/>
</dbReference>
<evidence type="ECO:0000313" key="5">
    <source>
        <dbReference type="EMBL" id="MFC5525885.1"/>
    </source>
</evidence>
<protein>
    <submittedName>
        <fullName evidence="5">Type IV pilus biogenesis/stability protein PilW</fullName>
    </submittedName>
</protein>
<dbReference type="InterPro" id="IPR013360">
    <property type="entry name" value="Pilus_4_PilW"/>
</dbReference>
<dbReference type="InterPro" id="IPR052346">
    <property type="entry name" value="O-mannosyl-transferase_TMTC"/>
</dbReference>
<dbReference type="Proteomes" id="UP001596114">
    <property type="component" value="Unassembled WGS sequence"/>
</dbReference>
<dbReference type="SUPFAM" id="SSF81901">
    <property type="entry name" value="HCP-like"/>
    <property type="match status" value="1"/>
</dbReference>
<organism evidence="5 6">
    <name type="scientific">Rhodanobacter ginsengisoli</name>
    <dbReference type="NCBI Taxonomy" id="418646"/>
    <lineage>
        <taxon>Bacteria</taxon>
        <taxon>Pseudomonadati</taxon>
        <taxon>Pseudomonadota</taxon>
        <taxon>Gammaproteobacteria</taxon>
        <taxon>Lysobacterales</taxon>
        <taxon>Rhodanobacteraceae</taxon>
        <taxon>Rhodanobacter</taxon>
    </lineage>
</organism>
<dbReference type="Gene3D" id="1.25.40.10">
    <property type="entry name" value="Tetratricopeptide repeat domain"/>
    <property type="match status" value="1"/>
</dbReference>
<keyword evidence="2 3" id="KW-0802">TPR repeat</keyword>
<keyword evidence="6" id="KW-1185">Reference proteome</keyword>
<proteinExistence type="predicted"/>
<dbReference type="Pfam" id="PF13432">
    <property type="entry name" value="TPR_16"/>
    <property type="match status" value="1"/>
</dbReference>
<dbReference type="PROSITE" id="PS50005">
    <property type="entry name" value="TPR"/>
    <property type="match status" value="2"/>
</dbReference>
<feature type="repeat" description="TPR" evidence="3">
    <location>
        <begin position="45"/>
        <end position="78"/>
    </location>
</feature>
<dbReference type="EMBL" id="JBHSNF010000001">
    <property type="protein sequence ID" value="MFC5525885.1"/>
    <property type="molecule type" value="Genomic_DNA"/>
</dbReference>
<sequence length="262" mass="28832">MRFDRVLLFGLLLSVAGCVTTHHDSSTLGKPLPQTSKADQAQDAARIHTELGQHYMAAGDLQTALAKLTMALQFDPNYAPAHTVIAVIYERIGDLAKAEQHYRKAVELEPSKGAWNNNLGQFLCSANKYAEADVYFRKAVTDPFYPTPDWALTNAGVCQLRAHDSARAEADFRDAIARNPNNPEALFQLANLLYLNKDAFRARAFLQRFDALGKPTAASLKLGHDIESSMGNREGALTYSKRLQSQFPDSEQAHALDNAASP</sequence>
<dbReference type="Pfam" id="PF13374">
    <property type="entry name" value="TPR_10"/>
    <property type="match status" value="1"/>
</dbReference>
<dbReference type="PANTHER" id="PTHR44227:SF3">
    <property type="entry name" value="PROTEIN O-MANNOSYL-TRANSFERASE TMTC4"/>
    <property type="match status" value="1"/>
</dbReference>
<dbReference type="Pfam" id="PF13431">
    <property type="entry name" value="TPR_17"/>
    <property type="match status" value="1"/>
</dbReference>
<feature type="region of interest" description="Disordered" evidence="4">
    <location>
        <begin position="237"/>
        <end position="262"/>
    </location>
</feature>
<accession>A0ABW0QM77</accession>
<comment type="caution">
    <text evidence="5">The sequence shown here is derived from an EMBL/GenBank/DDBJ whole genome shotgun (WGS) entry which is preliminary data.</text>
</comment>
<evidence type="ECO:0000256" key="4">
    <source>
        <dbReference type="SAM" id="MobiDB-lite"/>
    </source>
</evidence>
<keyword evidence="1" id="KW-0677">Repeat</keyword>
<evidence type="ECO:0000256" key="3">
    <source>
        <dbReference type="PROSITE-ProRule" id="PRU00339"/>
    </source>
</evidence>
<evidence type="ECO:0000256" key="2">
    <source>
        <dbReference type="ARBA" id="ARBA00022803"/>
    </source>
</evidence>
<dbReference type="Pfam" id="PF00515">
    <property type="entry name" value="TPR_1"/>
    <property type="match status" value="1"/>
</dbReference>
<dbReference type="PANTHER" id="PTHR44227">
    <property type="match status" value="1"/>
</dbReference>
<feature type="repeat" description="TPR" evidence="3">
    <location>
        <begin position="79"/>
        <end position="112"/>
    </location>
</feature>
<dbReference type="InterPro" id="IPR019734">
    <property type="entry name" value="TPR_rpt"/>
</dbReference>
<name>A0ABW0QM77_9GAMM</name>
<dbReference type="PROSITE" id="PS51257">
    <property type="entry name" value="PROKAR_LIPOPROTEIN"/>
    <property type="match status" value="1"/>
</dbReference>
<dbReference type="PROSITE" id="PS50293">
    <property type="entry name" value="TPR_REGION"/>
    <property type="match status" value="1"/>
</dbReference>